<keyword evidence="3" id="KW-1185">Reference proteome</keyword>
<accession>A0ABQ2AAH6</accession>
<dbReference type="EMBL" id="BMGY01000026">
    <property type="protein sequence ID" value="GGH87571.1"/>
    <property type="molecule type" value="Genomic_DNA"/>
</dbReference>
<gene>
    <name evidence="2" type="ORF">GCM10011495_26790</name>
</gene>
<dbReference type="Proteomes" id="UP000637774">
    <property type="component" value="Unassembled WGS sequence"/>
</dbReference>
<dbReference type="RefSeq" id="WP_188562594.1">
    <property type="nucleotide sequence ID" value="NZ_BMGY01000026.1"/>
</dbReference>
<proteinExistence type="predicted"/>
<evidence type="ECO:0000313" key="3">
    <source>
        <dbReference type="Proteomes" id="UP000637774"/>
    </source>
</evidence>
<sequence length="76" mass="7969">MRKVPNDALTPFPALGGLLLELLRFLTPADAAVGRLAPPVVQALLPKRYGKKALGPSTSGGCRTGNEPEKTSTMPN</sequence>
<reference evidence="3" key="1">
    <citation type="journal article" date="2019" name="Int. J. Syst. Evol. Microbiol.">
        <title>The Global Catalogue of Microorganisms (GCM) 10K type strain sequencing project: providing services to taxonomists for standard genome sequencing and annotation.</title>
        <authorList>
            <consortium name="The Broad Institute Genomics Platform"/>
            <consortium name="The Broad Institute Genome Sequencing Center for Infectious Disease"/>
            <person name="Wu L."/>
            <person name="Ma J."/>
        </authorList>
    </citation>
    <scope>NUCLEOTIDE SEQUENCE [LARGE SCALE GENOMIC DNA]</scope>
    <source>
        <strain evidence="3">CGMCC 1.14966</strain>
    </source>
</reference>
<organism evidence="2 3">
    <name type="scientific">Hymenobacter frigidus</name>
    <dbReference type="NCBI Taxonomy" id="1524095"/>
    <lineage>
        <taxon>Bacteria</taxon>
        <taxon>Pseudomonadati</taxon>
        <taxon>Bacteroidota</taxon>
        <taxon>Cytophagia</taxon>
        <taxon>Cytophagales</taxon>
        <taxon>Hymenobacteraceae</taxon>
        <taxon>Hymenobacter</taxon>
    </lineage>
</organism>
<name>A0ABQ2AAH6_9BACT</name>
<evidence type="ECO:0000256" key="1">
    <source>
        <dbReference type="SAM" id="MobiDB-lite"/>
    </source>
</evidence>
<comment type="caution">
    <text evidence="2">The sequence shown here is derived from an EMBL/GenBank/DDBJ whole genome shotgun (WGS) entry which is preliminary data.</text>
</comment>
<protein>
    <submittedName>
        <fullName evidence="2">Uncharacterized protein</fullName>
    </submittedName>
</protein>
<evidence type="ECO:0000313" key="2">
    <source>
        <dbReference type="EMBL" id="GGH87571.1"/>
    </source>
</evidence>
<feature type="region of interest" description="Disordered" evidence="1">
    <location>
        <begin position="52"/>
        <end position="76"/>
    </location>
</feature>